<proteinExistence type="predicted"/>
<evidence type="ECO:0000313" key="1">
    <source>
        <dbReference type="EMBL" id="RYP79703.1"/>
    </source>
</evidence>
<dbReference type="EMBL" id="SDKM01000144">
    <property type="protein sequence ID" value="RYP79703.1"/>
    <property type="molecule type" value="Genomic_DNA"/>
</dbReference>
<feature type="non-terminal residue" evidence="1">
    <location>
        <position position="54"/>
    </location>
</feature>
<organism evidence="1 2">
    <name type="scientific">Nocardioides guangzhouensis</name>
    <dbReference type="NCBI Taxonomy" id="2497878"/>
    <lineage>
        <taxon>Bacteria</taxon>
        <taxon>Bacillati</taxon>
        <taxon>Actinomycetota</taxon>
        <taxon>Actinomycetes</taxon>
        <taxon>Propionibacteriales</taxon>
        <taxon>Nocardioidaceae</taxon>
        <taxon>Nocardioides</taxon>
    </lineage>
</organism>
<reference evidence="1 2" key="1">
    <citation type="submission" date="2019-01" db="EMBL/GenBank/DDBJ databases">
        <title>Nocardioides guangzhouensis sp. nov., an actinobacterium isolated from soil.</title>
        <authorList>
            <person name="Fu Y."/>
            <person name="Cai Y."/>
            <person name="Lin Z."/>
            <person name="Chen P."/>
        </authorList>
    </citation>
    <scope>NUCLEOTIDE SEQUENCE [LARGE SCALE GENOMIC DNA]</scope>
    <source>
        <strain evidence="1 2">130</strain>
    </source>
</reference>
<dbReference type="AlphaFoldDB" id="A0A4Q4YX49"/>
<protein>
    <submittedName>
        <fullName evidence="1">YfcC family protein</fullName>
    </submittedName>
</protein>
<sequence length="54" mass="5694">MAIATWIIPAGAYKLDKEGAPIPGSYHEVAGDPQRILIDSLTAPINGLYGIEDA</sequence>
<keyword evidence="2" id="KW-1185">Reference proteome</keyword>
<gene>
    <name evidence="1" type="ORF">EKO23_24865</name>
</gene>
<dbReference type="Proteomes" id="UP000295198">
    <property type="component" value="Unassembled WGS sequence"/>
</dbReference>
<evidence type="ECO:0000313" key="2">
    <source>
        <dbReference type="Proteomes" id="UP000295198"/>
    </source>
</evidence>
<comment type="caution">
    <text evidence="1">The sequence shown here is derived from an EMBL/GenBank/DDBJ whole genome shotgun (WGS) entry which is preliminary data.</text>
</comment>
<name>A0A4Q4YX49_9ACTN</name>
<accession>A0A4Q4YX49</accession>